<feature type="domain" description="BioF2-like acetyltransferase" evidence="7">
    <location>
        <begin position="165"/>
        <end position="310"/>
    </location>
</feature>
<dbReference type="GO" id="GO:0016755">
    <property type="term" value="F:aminoacyltransferase activity"/>
    <property type="evidence" value="ECO:0007669"/>
    <property type="project" value="InterPro"/>
</dbReference>
<name>A0A7T0PX38_9ACTO</name>
<comment type="similarity">
    <text evidence="1">Belongs to the FemABX family.</text>
</comment>
<sequence length="352" mass="39510">MSPAATETSTNGEPTAILRPVNARDARIAVGCTPCPLEQHEVWQAFETSQGHELFGRFLYECEGKPTAVISLYRYTIGGQPFLWAKHGPVWLKEQTPEREADLRRRLVAAVRARDPRIVFIRMHARFQAPDTHELISTITYDRTYVIDLRPGTPEAISAAMPKDGRRGVRRAERTAREAGCTIAEETGLDRAAFEELYAVLEETARRDGFSPHPSQVYWDMLTALGPEHARVFVLRKDGIPHCWDLVTVSGTMATAYYGASSNASRGFRGAEALDWFVACAMADEGRTGLDLMGAESTRVPELYSVGRYKRRFAQHPTEVDGAWDVLVRPVVYRAMVQARRARHALRRHRGA</sequence>
<keyword evidence="5" id="KW-0012">Acyltransferase</keyword>
<evidence type="ECO:0000256" key="6">
    <source>
        <dbReference type="ARBA" id="ARBA00023316"/>
    </source>
</evidence>
<dbReference type="GO" id="GO:0009252">
    <property type="term" value="P:peptidoglycan biosynthetic process"/>
    <property type="evidence" value="ECO:0007669"/>
    <property type="project" value="UniProtKB-KW"/>
</dbReference>
<dbReference type="RefSeq" id="WP_166855052.1">
    <property type="nucleotide sequence ID" value="NZ_CP063989.1"/>
</dbReference>
<accession>A0A7T0PX38</accession>
<evidence type="ECO:0000256" key="5">
    <source>
        <dbReference type="ARBA" id="ARBA00023315"/>
    </source>
</evidence>
<protein>
    <submittedName>
        <fullName evidence="8">GNAT family N-acetyltransferase</fullName>
    </submittedName>
</protein>
<evidence type="ECO:0000256" key="4">
    <source>
        <dbReference type="ARBA" id="ARBA00022984"/>
    </source>
</evidence>
<dbReference type="AlphaFoldDB" id="A0A7T0PX38"/>
<dbReference type="Pfam" id="PF13480">
    <property type="entry name" value="Acetyltransf_6"/>
    <property type="match status" value="1"/>
</dbReference>
<dbReference type="SUPFAM" id="SSF55729">
    <property type="entry name" value="Acyl-CoA N-acyltransferases (Nat)"/>
    <property type="match status" value="1"/>
</dbReference>
<keyword evidence="2 8" id="KW-0808">Transferase</keyword>
<organism evidence="8 9">
    <name type="scientific">Actinomyces respiraculi</name>
    <dbReference type="NCBI Taxonomy" id="2744574"/>
    <lineage>
        <taxon>Bacteria</taxon>
        <taxon>Bacillati</taxon>
        <taxon>Actinomycetota</taxon>
        <taxon>Actinomycetes</taxon>
        <taxon>Actinomycetales</taxon>
        <taxon>Actinomycetaceae</taxon>
        <taxon>Actinomyces</taxon>
    </lineage>
</organism>
<evidence type="ECO:0000313" key="8">
    <source>
        <dbReference type="EMBL" id="QPL06399.1"/>
    </source>
</evidence>
<dbReference type="Gene3D" id="3.40.630.30">
    <property type="match status" value="1"/>
</dbReference>
<evidence type="ECO:0000313" key="9">
    <source>
        <dbReference type="Proteomes" id="UP000594637"/>
    </source>
</evidence>
<keyword evidence="3" id="KW-0133">Cell shape</keyword>
<keyword evidence="6" id="KW-0961">Cell wall biogenesis/degradation</keyword>
<dbReference type="InterPro" id="IPR038740">
    <property type="entry name" value="BioF2-like_GNAT_dom"/>
</dbReference>
<dbReference type="InterPro" id="IPR050644">
    <property type="entry name" value="PG_Glycine_Bridge_Synth"/>
</dbReference>
<gene>
    <name evidence="8" type="ORF">ID810_05805</name>
</gene>
<dbReference type="GO" id="GO:0071555">
    <property type="term" value="P:cell wall organization"/>
    <property type="evidence" value="ECO:0007669"/>
    <property type="project" value="UniProtKB-KW"/>
</dbReference>
<keyword evidence="9" id="KW-1185">Reference proteome</keyword>
<evidence type="ECO:0000256" key="3">
    <source>
        <dbReference type="ARBA" id="ARBA00022960"/>
    </source>
</evidence>
<keyword evidence="4" id="KW-0573">Peptidoglycan synthesis</keyword>
<dbReference type="PROSITE" id="PS51191">
    <property type="entry name" value="FEMABX"/>
    <property type="match status" value="1"/>
</dbReference>
<dbReference type="KEGG" id="arep:ID810_05805"/>
<reference evidence="8 9" key="1">
    <citation type="submission" date="2020-11" db="EMBL/GenBank/DDBJ databases">
        <title>Actinomyces sp. ZJ750.</title>
        <authorList>
            <person name="Zhou J."/>
        </authorList>
    </citation>
    <scope>NUCLEOTIDE SEQUENCE [LARGE SCALE GENOMIC DNA]</scope>
    <source>
        <strain evidence="8 9">ZJ750</strain>
    </source>
</reference>
<evidence type="ECO:0000259" key="7">
    <source>
        <dbReference type="Pfam" id="PF13480"/>
    </source>
</evidence>
<evidence type="ECO:0000256" key="2">
    <source>
        <dbReference type="ARBA" id="ARBA00022679"/>
    </source>
</evidence>
<dbReference type="PANTHER" id="PTHR36174">
    <property type="entry name" value="LIPID II:GLYCINE GLYCYLTRANSFERASE"/>
    <property type="match status" value="1"/>
</dbReference>
<dbReference type="EMBL" id="CP063989">
    <property type="protein sequence ID" value="QPL06399.1"/>
    <property type="molecule type" value="Genomic_DNA"/>
</dbReference>
<evidence type="ECO:0000256" key="1">
    <source>
        <dbReference type="ARBA" id="ARBA00009943"/>
    </source>
</evidence>
<proteinExistence type="inferred from homology"/>
<dbReference type="InterPro" id="IPR016181">
    <property type="entry name" value="Acyl_CoA_acyltransferase"/>
</dbReference>
<dbReference type="Proteomes" id="UP000594637">
    <property type="component" value="Chromosome"/>
</dbReference>
<dbReference type="InterPro" id="IPR003447">
    <property type="entry name" value="FEMABX"/>
</dbReference>
<dbReference type="PANTHER" id="PTHR36174:SF1">
    <property type="entry name" value="LIPID II:GLYCINE GLYCYLTRANSFERASE"/>
    <property type="match status" value="1"/>
</dbReference>
<dbReference type="GO" id="GO:0008360">
    <property type="term" value="P:regulation of cell shape"/>
    <property type="evidence" value="ECO:0007669"/>
    <property type="project" value="UniProtKB-KW"/>
</dbReference>